<evidence type="ECO:0000313" key="2">
    <source>
        <dbReference type="Proteomes" id="UP000220394"/>
    </source>
</evidence>
<reference evidence="1 2" key="1">
    <citation type="submission" date="2017-08" db="EMBL/GenBank/DDBJ databases">
        <title>Complete Genome Sequence of Acetobacter tropicalis Oregon-R-modENCODE STRAIN BDGP1, an acetic acid bacterium isolated from Drosophila melanogaster gut.</title>
        <authorList>
            <person name="Wan K.H."/>
            <person name="Yu C."/>
            <person name="Park S."/>
            <person name="Hammonds A.S."/>
            <person name="Booth B.W."/>
            <person name="Celniker S.E."/>
        </authorList>
    </citation>
    <scope>NUCLEOTIDE SEQUENCE [LARGE SCALE GENOMIC DNA]</scope>
    <source>
        <strain evidence="1 2">BDGP1</strain>
        <plasmid evidence="2">Plasmid patbdgp1a</plasmid>
    </source>
</reference>
<dbReference type="AlphaFoldDB" id="A0A291PN06"/>
<organism evidence="1 2">
    <name type="scientific">Acetobacter tropicalis</name>
    <dbReference type="NCBI Taxonomy" id="104102"/>
    <lineage>
        <taxon>Bacteria</taxon>
        <taxon>Pseudomonadati</taxon>
        <taxon>Pseudomonadota</taxon>
        <taxon>Alphaproteobacteria</taxon>
        <taxon>Acetobacterales</taxon>
        <taxon>Acetobacteraceae</taxon>
        <taxon>Acetobacter</taxon>
    </lineage>
</organism>
<evidence type="ECO:0000313" key="1">
    <source>
        <dbReference type="EMBL" id="ATJ92788.1"/>
    </source>
</evidence>
<proteinExistence type="predicted"/>
<dbReference type="EMBL" id="CP022700">
    <property type="protein sequence ID" value="ATJ92788.1"/>
    <property type="molecule type" value="Genomic_DNA"/>
</dbReference>
<sequence>MMGDRTKIQEALFYEFRLEDHVPAGHLLRSIDRFVDLDGLREHLRGTILNFVRCGDKLLEEEPLHEH</sequence>
<gene>
    <name evidence="1" type="ORF">CIW82_18180</name>
</gene>
<dbReference type="KEGG" id="ato:CIW82_18180"/>
<protein>
    <submittedName>
        <fullName evidence="1">Uncharacterized protein</fullName>
    </submittedName>
</protein>
<keyword evidence="1" id="KW-0614">Plasmid</keyword>
<name>A0A291PN06_9PROT</name>
<geneLocation type="plasmid" evidence="2">
    <name>patbdgp1a</name>
</geneLocation>
<accession>A0A291PN06</accession>
<dbReference type="Proteomes" id="UP000220394">
    <property type="component" value="Plasmid patbdgp1a"/>
</dbReference>
<dbReference type="RefSeq" id="WP_408836136.1">
    <property type="nucleotide sequence ID" value="NZ_CP022700.1"/>
</dbReference>